<gene>
    <name evidence="4" type="ORF">BG262_07985</name>
</gene>
<accession>A0A9Q5JIJ1</accession>
<evidence type="ECO:0000256" key="2">
    <source>
        <dbReference type="ARBA" id="ARBA00022679"/>
    </source>
</evidence>
<dbReference type="Gene3D" id="3.90.550.10">
    <property type="entry name" value="Spore Coat Polysaccharide Biosynthesis Protein SpsA, Chain A"/>
    <property type="match status" value="1"/>
</dbReference>
<protein>
    <recommendedName>
        <fullName evidence="3">Glycosyltransferase 2-like domain-containing protein</fullName>
    </recommendedName>
</protein>
<sequence>MKNKSKISIIIPVYNAEKYIIRCIDSIQNQTYSNLEIIIVNDGSTDSSYELCKEKYSSDDRIILINQENKGVTAARNTGIENSTGDYIGFVDSDDWIEENMYVTMYDAIINNSADICACSAKRISKDGTIPIKLKDELYTEPLKPYMTFDLMYCYWNKLYKSNLIKNHEFIDLKVGEDALNNLQIIKDTRKVVTISECLYNYFQNETSITKEGLKDYHLSYIPLIESECNEIVEKNPNLERYAQAMIQYCWLLPLDIAYTTQPSNDVEKNLYSEVKKKGKSLFWQAIGNDKLKFEYKAAYVAIKCNIYSLALKFYAKFSK</sequence>
<name>A0A9Q5JIJ1_9LACT</name>
<dbReference type="OrthoDB" id="396512at2"/>
<evidence type="ECO:0000256" key="1">
    <source>
        <dbReference type="ARBA" id="ARBA00022676"/>
    </source>
</evidence>
<dbReference type="CDD" id="cd00761">
    <property type="entry name" value="Glyco_tranf_GTA_type"/>
    <property type="match status" value="1"/>
</dbReference>
<dbReference type="RefSeq" id="WP_070787030.1">
    <property type="nucleotide sequence ID" value="NZ_MKIQ01000002.1"/>
</dbReference>
<dbReference type="GO" id="GO:0016757">
    <property type="term" value="F:glycosyltransferase activity"/>
    <property type="evidence" value="ECO:0007669"/>
    <property type="project" value="UniProtKB-KW"/>
</dbReference>
<comment type="caution">
    <text evidence="4">The sequence shown here is derived from an EMBL/GenBank/DDBJ whole genome shotgun (WGS) entry which is preliminary data.</text>
</comment>
<evidence type="ECO:0000313" key="5">
    <source>
        <dbReference type="Proteomes" id="UP000177273"/>
    </source>
</evidence>
<dbReference type="PANTHER" id="PTHR22916:SF51">
    <property type="entry name" value="GLYCOSYLTRANSFERASE EPSH-RELATED"/>
    <property type="match status" value="1"/>
</dbReference>
<evidence type="ECO:0000259" key="3">
    <source>
        <dbReference type="Pfam" id="PF00535"/>
    </source>
</evidence>
<dbReference type="PANTHER" id="PTHR22916">
    <property type="entry name" value="GLYCOSYLTRANSFERASE"/>
    <property type="match status" value="1"/>
</dbReference>
<keyword evidence="2" id="KW-0808">Transferase</keyword>
<feature type="domain" description="Glycosyltransferase 2-like" evidence="3">
    <location>
        <begin position="8"/>
        <end position="137"/>
    </location>
</feature>
<dbReference type="Proteomes" id="UP000177273">
    <property type="component" value="Unassembled WGS sequence"/>
</dbReference>
<keyword evidence="1" id="KW-0328">Glycosyltransferase</keyword>
<dbReference type="Pfam" id="PF00535">
    <property type="entry name" value="Glycos_transf_2"/>
    <property type="match status" value="1"/>
</dbReference>
<dbReference type="EMBL" id="MKIQ01000002">
    <property type="protein sequence ID" value="OFI47922.1"/>
    <property type="molecule type" value="Genomic_DNA"/>
</dbReference>
<keyword evidence="5" id="KW-1185">Reference proteome</keyword>
<evidence type="ECO:0000313" key="4">
    <source>
        <dbReference type="EMBL" id="OFI47922.1"/>
    </source>
</evidence>
<dbReference type="SUPFAM" id="SSF53448">
    <property type="entry name" value="Nucleotide-diphospho-sugar transferases"/>
    <property type="match status" value="1"/>
</dbReference>
<reference evidence="5" key="1">
    <citation type="submission" date="2016-09" db="EMBL/GenBank/DDBJ databases">
        <title>Draft genome sequence of a novel species of the family Streptococcaceae isolated from flowers.</title>
        <authorList>
            <person name="Chuah L.-O."/>
            <person name="Yap K.-P."/>
            <person name="Thong K.L."/>
            <person name="Liong M.T."/>
            <person name="Ahmad R."/>
            <person name="Rusul G."/>
        </authorList>
    </citation>
    <scope>NUCLEOTIDE SEQUENCE [LARGE SCALE GENOMIC DNA]</scope>
    <source>
        <strain evidence="5">HibF3</strain>
    </source>
</reference>
<dbReference type="InterPro" id="IPR001173">
    <property type="entry name" value="Glyco_trans_2-like"/>
</dbReference>
<dbReference type="InterPro" id="IPR029044">
    <property type="entry name" value="Nucleotide-diphossugar_trans"/>
</dbReference>
<proteinExistence type="predicted"/>
<dbReference type="AlphaFoldDB" id="A0A9Q5JIJ1"/>
<organism evidence="4 5">
    <name type="scientific">Floricoccus penangensis</name>
    <dbReference type="NCBI Taxonomy" id="1859475"/>
    <lineage>
        <taxon>Bacteria</taxon>
        <taxon>Bacillati</taxon>
        <taxon>Bacillota</taxon>
        <taxon>Bacilli</taxon>
        <taxon>Lactobacillales</taxon>
        <taxon>Streptococcaceae</taxon>
        <taxon>Floricoccus</taxon>
    </lineage>
</organism>